<gene>
    <name evidence="1" type="ORF">F2Q69_00061784</name>
</gene>
<dbReference type="EMBL" id="QGKX02000095">
    <property type="protein sequence ID" value="KAF3571238.1"/>
    <property type="molecule type" value="Genomic_DNA"/>
</dbReference>
<organism evidence="1 2">
    <name type="scientific">Brassica cretica</name>
    <name type="common">Mustard</name>
    <dbReference type="NCBI Taxonomy" id="69181"/>
    <lineage>
        <taxon>Eukaryota</taxon>
        <taxon>Viridiplantae</taxon>
        <taxon>Streptophyta</taxon>
        <taxon>Embryophyta</taxon>
        <taxon>Tracheophyta</taxon>
        <taxon>Spermatophyta</taxon>
        <taxon>Magnoliopsida</taxon>
        <taxon>eudicotyledons</taxon>
        <taxon>Gunneridae</taxon>
        <taxon>Pentapetalae</taxon>
        <taxon>rosids</taxon>
        <taxon>malvids</taxon>
        <taxon>Brassicales</taxon>
        <taxon>Brassicaceae</taxon>
        <taxon>Brassiceae</taxon>
        <taxon>Brassica</taxon>
    </lineage>
</organism>
<sequence>MTATFLRLRYTVTDPLRSQTQIIGSPSLFISIMRSLRRQRRKKSLKLLTTIAISITS</sequence>
<name>A0A8S9RE60_BRACR</name>
<accession>A0A8S9RE60</accession>
<comment type="caution">
    <text evidence="1">The sequence shown here is derived from an EMBL/GenBank/DDBJ whole genome shotgun (WGS) entry which is preliminary data.</text>
</comment>
<dbReference type="Proteomes" id="UP000712600">
    <property type="component" value="Unassembled WGS sequence"/>
</dbReference>
<reference evidence="1" key="1">
    <citation type="submission" date="2019-12" db="EMBL/GenBank/DDBJ databases">
        <title>Genome sequencing and annotation of Brassica cretica.</title>
        <authorList>
            <person name="Studholme D.J."/>
            <person name="Sarris P."/>
        </authorList>
    </citation>
    <scope>NUCLEOTIDE SEQUENCE</scope>
    <source>
        <strain evidence="1">PFS-109/04</strain>
        <tissue evidence="1">Leaf</tissue>
    </source>
</reference>
<evidence type="ECO:0000313" key="2">
    <source>
        <dbReference type="Proteomes" id="UP000712600"/>
    </source>
</evidence>
<proteinExistence type="predicted"/>
<dbReference type="AlphaFoldDB" id="A0A8S9RE60"/>
<evidence type="ECO:0000313" key="1">
    <source>
        <dbReference type="EMBL" id="KAF3571238.1"/>
    </source>
</evidence>
<protein>
    <submittedName>
        <fullName evidence="1">Uncharacterized protein</fullName>
    </submittedName>
</protein>